<protein>
    <submittedName>
        <fullName evidence="1">GNAT family N-acetyltransferase</fullName>
    </submittedName>
</protein>
<accession>A0AAJ2LS49</accession>
<evidence type="ECO:0000313" key="2">
    <source>
        <dbReference type="Proteomes" id="UP001268610"/>
    </source>
</evidence>
<dbReference type="SUPFAM" id="SSF55729">
    <property type="entry name" value="Acyl-CoA N-acyltransferases (Nat)"/>
    <property type="match status" value="1"/>
</dbReference>
<evidence type="ECO:0000313" key="1">
    <source>
        <dbReference type="EMBL" id="MDR9778501.1"/>
    </source>
</evidence>
<dbReference type="AlphaFoldDB" id="A0AAJ2LS49"/>
<dbReference type="Gene3D" id="3.40.630.30">
    <property type="match status" value="1"/>
</dbReference>
<proteinExistence type="predicted"/>
<gene>
    <name evidence="1" type="ORF">RJJ65_38830</name>
</gene>
<organism evidence="1 2">
    <name type="scientific">Rhizobium hidalgonense</name>
    <dbReference type="NCBI Taxonomy" id="1538159"/>
    <lineage>
        <taxon>Bacteria</taxon>
        <taxon>Pseudomonadati</taxon>
        <taxon>Pseudomonadota</taxon>
        <taxon>Alphaproteobacteria</taxon>
        <taxon>Hyphomicrobiales</taxon>
        <taxon>Rhizobiaceae</taxon>
        <taxon>Rhizobium/Agrobacterium group</taxon>
        <taxon>Rhizobium</taxon>
    </lineage>
</organism>
<sequence>MIRPAAPADTDACFVLLREAFWNLYRPGATEHVIWHRLVSGHPDLLAALARVATIGGRVVG</sequence>
<dbReference type="InterPro" id="IPR016181">
    <property type="entry name" value="Acyl_CoA_acyltransferase"/>
</dbReference>
<comment type="caution">
    <text evidence="1">The sequence shown here is derived from an EMBL/GenBank/DDBJ whole genome shotgun (WGS) entry which is preliminary data.</text>
</comment>
<dbReference type="Proteomes" id="UP001268610">
    <property type="component" value="Unassembled WGS sequence"/>
</dbReference>
<dbReference type="EMBL" id="JAVLSF010000885">
    <property type="protein sequence ID" value="MDR9778501.1"/>
    <property type="molecule type" value="Genomic_DNA"/>
</dbReference>
<feature type="non-terminal residue" evidence="1">
    <location>
        <position position="61"/>
    </location>
</feature>
<reference evidence="1" key="1">
    <citation type="submission" date="2023-04" db="EMBL/GenBank/DDBJ databases">
        <title>Genomic characterization of faba bean (Vicia faba) microsymbionts in Mexican soils.</title>
        <authorList>
            <person name="Rivera Orduna F.N."/>
            <person name="Guevara-Luna J."/>
            <person name="Yan J."/>
            <person name="Arroyo-Herrera I."/>
            <person name="Li Y."/>
            <person name="Vasquez-Murrieta M.S."/>
            <person name="Wang E.T."/>
        </authorList>
    </citation>
    <scope>NUCLEOTIDE SEQUENCE</scope>
    <source>
        <strain evidence="1">CH26</strain>
    </source>
</reference>
<name>A0AAJ2LS49_9HYPH</name>